<dbReference type="AlphaFoldDB" id="A0A7S1MF69"/>
<reference evidence="2" key="1">
    <citation type="submission" date="2021-01" db="EMBL/GenBank/DDBJ databases">
        <authorList>
            <person name="Corre E."/>
            <person name="Pelletier E."/>
            <person name="Niang G."/>
            <person name="Scheremetjew M."/>
            <person name="Finn R."/>
            <person name="Kale V."/>
            <person name="Holt S."/>
            <person name="Cochrane G."/>
            <person name="Meng A."/>
            <person name="Brown T."/>
            <person name="Cohen L."/>
        </authorList>
    </citation>
    <scope>NUCLEOTIDE SEQUENCE</scope>
    <source>
        <strain evidence="2">OF101</strain>
    </source>
</reference>
<feature type="compositionally biased region" description="Polar residues" evidence="1">
    <location>
        <begin position="147"/>
        <end position="165"/>
    </location>
</feature>
<dbReference type="EMBL" id="HBGE01035775">
    <property type="protein sequence ID" value="CAD9130049.1"/>
    <property type="molecule type" value="Transcribed_RNA"/>
</dbReference>
<evidence type="ECO:0000313" key="2">
    <source>
        <dbReference type="EMBL" id="CAD9130049.1"/>
    </source>
</evidence>
<gene>
    <name evidence="2" type="ORF">ACAT0790_LOCUS21683</name>
</gene>
<feature type="region of interest" description="Disordered" evidence="1">
    <location>
        <begin position="1"/>
        <end position="22"/>
    </location>
</feature>
<sequence>MNRGGGPTSFNRIFGGEDGGAGGDKPSVHELFAAAMRDEMSLPHFAQALVSMHGVRMTPSAARLLSSVDAASGRLSFAQFQKALTEDIGDDPGQAGRPNVFQDQAKAIIEDNLGAPSAPSTAVPVKHSTDISADSFVRQRHRVEQFQAQGPFSANPVRKTNTASAGNPLAAGPAEEQSRGEPEDTYGYRAMANTATRMFVAGELDRPGYEKFLRRFGVQLTPECELQRLVIRQASTGDCKFTDLSRALQRELARLEPGG</sequence>
<evidence type="ECO:0000256" key="1">
    <source>
        <dbReference type="SAM" id="MobiDB-lite"/>
    </source>
</evidence>
<organism evidence="2">
    <name type="scientific">Alexandrium catenella</name>
    <name type="common">Red tide dinoflagellate</name>
    <name type="synonym">Gonyaulax catenella</name>
    <dbReference type="NCBI Taxonomy" id="2925"/>
    <lineage>
        <taxon>Eukaryota</taxon>
        <taxon>Sar</taxon>
        <taxon>Alveolata</taxon>
        <taxon>Dinophyceae</taxon>
        <taxon>Gonyaulacales</taxon>
        <taxon>Pyrocystaceae</taxon>
        <taxon>Alexandrium</taxon>
    </lineage>
</organism>
<name>A0A7S1MF69_ALECA</name>
<proteinExistence type="predicted"/>
<accession>A0A7S1MF69</accession>
<feature type="region of interest" description="Disordered" evidence="1">
    <location>
        <begin position="147"/>
        <end position="182"/>
    </location>
</feature>
<protein>
    <submittedName>
        <fullName evidence="2">Uncharacterized protein</fullName>
    </submittedName>
</protein>